<feature type="domain" description="EamA" evidence="4">
    <location>
        <begin position="2"/>
        <end position="146"/>
    </location>
</feature>
<feature type="transmembrane region" description="Helical" evidence="3">
    <location>
        <begin position="257"/>
        <end position="276"/>
    </location>
</feature>
<dbReference type="KEGG" id="jda:BW727_100740"/>
<evidence type="ECO:0000256" key="3">
    <source>
        <dbReference type="SAM" id="Phobius"/>
    </source>
</evidence>
<dbReference type="Gene3D" id="1.10.3730.20">
    <property type="match status" value="1"/>
</dbReference>
<dbReference type="InterPro" id="IPR037185">
    <property type="entry name" value="EmrE-like"/>
</dbReference>
<dbReference type="Proteomes" id="UP000188993">
    <property type="component" value="Chromosome"/>
</dbReference>
<feature type="domain" description="EamA" evidence="4">
    <location>
        <begin position="160"/>
        <end position="297"/>
    </location>
</feature>
<accession>A0A1S6INK3</accession>
<gene>
    <name evidence="5" type="ORF">BW727_100740</name>
</gene>
<sequence>MLQGLLAGFFWGLDTVIIGIALAMSSFASTEQAILLSPFISTFIHDLFSSLWMFIYMGLKKQSGDFLKALKTKSGKFIVLAALVGGPIGMTGYVLSIKYIGAGYTAIISSLFPAVGAFLSYLFLKEKMRYDQMLGLAVSLAGVIFLGYTPGGSETNTNLVGFLFAFLCVFGWASEAVIISYGLRGAEINDEEALQIRQLTSAIFYGIILLPLIKAWQPTLSILPTTTGAVILASAFFGTTSYLFYYKAIHKIGPTKAMALNVTYSAWAIIFGFLLLGETISIKGVICALVIIGGSIVAGGDIKELLNFRKNGSHFHRNILKRV</sequence>
<comment type="similarity">
    <text evidence="2">Belongs to the EamA transporter family.</text>
</comment>
<evidence type="ECO:0000313" key="5">
    <source>
        <dbReference type="EMBL" id="AQS53133.1"/>
    </source>
</evidence>
<dbReference type="RefSeq" id="WP_062471045.1">
    <property type="nucleotide sequence ID" value="NZ_BBYN01000026.1"/>
</dbReference>
<evidence type="ECO:0000313" key="6">
    <source>
        <dbReference type="Proteomes" id="UP000188993"/>
    </source>
</evidence>
<dbReference type="SUPFAM" id="SSF103481">
    <property type="entry name" value="Multidrug resistance efflux transporter EmrE"/>
    <property type="match status" value="2"/>
</dbReference>
<feature type="transmembrane region" description="Helical" evidence="3">
    <location>
        <begin position="34"/>
        <end position="56"/>
    </location>
</feature>
<comment type="subcellular location">
    <subcellularLocation>
        <location evidence="1">Endomembrane system</location>
        <topology evidence="1">Multi-pass membrane protein</topology>
    </subcellularLocation>
</comment>
<keyword evidence="3" id="KW-0472">Membrane</keyword>
<evidence type="ECO:0000259" key="4">
    <source>
        <dbReference type="Pfam" id="PF00892"/>
    </source>
</evidence>
<dbReference type="PANTHER" id="PTHR22911">
    <property type="entry name" value="ACYL-MALONYL CONDENSING ENZYME-RELATED"/>
    <property type="match status" value="1"/>
</dbReference>
<organism evidence="5 6">
    <name type="scientific">Jeotgalibaca dankookensis</name>
    <dbReference type="NCBI Taxonomy" id="708126"/>
    <lineage>
        <taxon>Bacteria</taxon>
        <taxon>Bacillati</taxon>
        <taxon>Bacillota</taxon>
        <taxon>Bacilli</taxon>
        <taxon>Lactobacillales</taxon>
        <taxon>Carnobacteriaceae</taxon>
        <taxon>Jeotgalibaca</taxon>
    </lineage>
</organism>
<dbReference type="AlphaFoldDB" id="A0A1S6INK3"/>
<feature type="transmembrane region" description="Helical" evidence="3">
    <location>
        <begin position="133"/>
        <end position="150"/>
    </location>
</feature>
<feature type="transmembrane region" description="Helical" evidence="3">
    <location>
        <begin position="196"/>
        <end position="216"/>
    </location>
</feature>
<dbReference type="PANTHER" id="PTHR22911:SF137">
    <property type="entry name" value="SOLUTE CARRIER FAMILY 35 MEMBER G2-RELATED"/>
    <property type="match status" value="1"/>
</dbReference>
<evidence type="ECO:0000256" key="2">
    <source>
        <dbReference type="ARBA" id="ARBA00007362"/>
    </source>
</evidence>
<protein>
    <recommendedName>
        <fullName evidence="4">EamA domain-containing protein</fullName>
    </recommendedName>
</protein>
<dbReference type="STRING" id="708126.BW727_100740"/>
<proteinExistence type="inferred from homology"/>
<dbReference type="InterPro" id="IPR000620">
    <property type="entry name" value="EamA_dom"/>
</dbReference>
<feature type="transmembrane region" description="Helical" evidence="3">
    <location>
        <begin position="102"/>
        <end position="124"/>
    </location>
</feature>
<keyword evidence="3" id="KW-0812">Transmembrane</keyword>
<reference evidence="5 6" key="1">
    <citation type="journal article" date="2014" name="Int. J. Syst. Evol. Microbiol.">
        <title>Jeotgalibaca dankookensis gen. nov., sp. nov., a member of the family Carnobacteriaceae, isolated from seujeot (Korean traditional food).</title>
        <authorList>
            <person name="Lee D.G."/>
            <person name="Trujillo M.E."/>
            <person name="Kang H."/>
            <person name="Ahn T.Y."/>
        </authorList>
    </citation>
    <scope>NUCLEOTIDE SEQUENCE [LARGE SCALE GENOMIC DNA]</scope>
    <source>
        <strain evidence="5 6">EX-07</strain>
    </source>
</reference>
<feature type="transmembrane region" description="Helical" evidence="3">
    <location>
        <begin position="282"/>
        <end position="300"/>
    </location>
</feature>
<feature type="transmembrane region" description="Helical" evidence="3">
    <location>
        <begin position="77"/>
        <end position="96"/>
    </location>
</feature>
<dbReference type="GO" id="GO:0016020">
    <property type="term" value="C:membrane"/>
    <property type="evidence" value="ECO:0007669"/>
    <property type="project" value="InterPro"/>
</dbReference>
<dbReference type="Pfam" id="PF00892">
    <property type="entry name" value="EamA"/>
    <property type="match status" value="2"/>
</dbReference>
<dbReference type="EMBL" id="CP019728">
    <property type="protein sequence ID" value="AQS53133.1"/>
    <property type="molecule type" value="Genomic_DNA"/>
</dbReference>
<feature type="transmembrane region" description="Helical" evidence="3">
    <location>
        <begin position="222"/>
        <end position="245"/>
    </location>
</feature>
<evidence type="ECO:0000256" key="1">
    <source>
        <dbReference type="ARBA" id="ARBA00004127"/>
    </source>
</evidence>
<keyword evidence="6" id="KW-1185">Reference proteome</keyword>
<keyword evidence="3" id="KW-1133">Transmembrane helix</keyword>
<dbReference type="OrthoDB" id="5604143at2"/>
<name>A0A1S6INK3_9LACT</name>
<feature type="transmembrane region" description="Helical" evidence="3">
    <location>
        <begin position="162"/>
        <end position="184"/>
    </location>
</feature>
<feature type="transmembrane region" description="Helical" evidence="3">
    <location>
        <begin position="7"/>
        <end position="28"/>
    </location>
</feature>